<sequence>MNNFFSKAKVFLSSKSATIALSFLGLYLLSSGVSLAIFSFVKKEEVTSSDIKKGRSRINLDLPKTEDCPLNGGMFTKVEREIWEARRPLTAMIENHADSRPSSGLSKADVIYEIVAEGGITRFLAVYYCNTAAEEVKIAPVRSARIYFIDYAAEYGDKPIFMHVGGANDFSGSGDTVRDVRALETLEQIGWRTPRGNDFDTTYDSGFPVFWRNYERLNHPVATEHTMMASLDAAYEEAEKRGLGAKDKKGTAWDKNFVSWKFSDDKPEAASATNISFGFWDNKSDYDVNWQYDAANNRYLRFNGGAEQVDLEGKQPLFAKNVVILFAKERGPVDRNGHMFYTTTGTGKALVFQNGSVIEGTWEKDSRTGRTKFLDENGKEISFVRGIIWIEVIPAGNNVSY</sequence>
<gene>
    <name evidence="3" type="ORF">UW61_C0034G0003</name>
</gene>
<dbReference type="InterPro" id="IPR035328">
    <property type="entry name" value="DUF3048_C"/>
</dbReference>
<dbReference type="PATRIC" id="fig|1618413.3.peg.443"/>
<dbReference type="Pfam" id="PF17479">
    <property type="entry name" value="DUF3048_C"/>
    <property type="match status" value="1"/>
</dbReference>
<evidence type="ECO:0000259" key="1">
    <source>
        <dbReference type="Pfam" id="PF11258"/>
    </source>
</evidence>
<dbReference type="Gene3D" id="3.50.90.10">
    <property type="entry name" value="YerB-like"/>
    <property type="match status" value="1"/>
</dbReference>
<feature type="domain" description="DUF3048" evidence="1">
    <location>
        <begin position="84"/>
        <end position="241"/>
    </location>
</feature>
<proteinExistence type="predicted"/>
<dbReference type="Proteomes" id="UP000033901">
    <property type="component" value="Unassembled WGS sequence"/>
</dbReference>
<evidence type="ECO:0000313" key="4">
    <source>
        <dbReference type="Proteomes" id="UP000033901"/>
    </source>
</evidence>
<accession>A0A0G1J3M0</accession>
<dbReference type="InterPro" id="IPR021416">
    <property type="entry name" value="DUF3048_N"/>
</dbReference>
<protein>
    <recommendedName>
        <fullName evidence="5">PT repeat-containing protein</fullName>
    </recommendedName>
</protein>
<evidence type="ECO:0000313" key="3">
    <source>
        <dbReference type="EMBL" id="KKT65958.1"/>
    </source>
</evidence>
<reference evidence="3 4" key="1">
    <citation type="journal article" date="2015" name="Nature">
        <title>rRNA introns, odd ribosomes, and small enigmatic genomes across a large radiation of phyla.</title>
        <authorList>
            <person name="Brown C.T."/>
            <person name="Hug L.A."/>
            <person name="Thomas B.C."/>
            <person name="Sharon I."/>
            <person name="Castelle C.J."/>
            <person name="Singh A."/>
            <person name="Wilkins M.J."/>
            <person name="Williams K.H."/>
            <person name="Banfield J.F."/>
        </authorList>
    </citation>
    <scope>NUCLEOTIDE SEQUENCE [LARGE SCALE GENOMIC DNA]</scope>
</reference>
<dbReference type="Pfam" id="PF11258">
    <property type="entry name" value="DUF3048"/>
    <property type="match status" value="1"/>
</dbReference>
<dbReference type="SUPFAM" id="SSF159774">
    <property type="entry name" value="YerB-like"/>
    <property type="match status" value="1"/>
</dbReference>
<dbReference type="AlphaFoldDB" id="A0A0G1J3M0"/>
<dbReference type="InterPro" id="IPR023158">
    <property type="entry name" value="YerB-like_sf"/>
</dbReference>
<feature type="domain" description="DUF3048" evidence="2">
    <location>
        <begin position="284"/>
        <end position="390"/>
    </location>
</feature>
<organism evidence="3 4">
    <name type="scientific">Candidatus Curtissbacteria bacterium GW2011_GWC1_44_33</name>
    <dbReference type="NCBI Taxonomy" id="1618413"/>
    <lineage>
        <taxon>Bacteria</taxon>
        <taxon>Candidatus Curtissiibacteriota</taxon>
    </lineage>
</organism>
<evidence type="ECO:0000259" key="2">
    <source>
        <dbReference type="Pfam" id="PF17479"/>
    </source>
</evidence>
<comment type="caution">
    <text evidence="3">The sequence shown here is derived from an EMBL/GenBank/DDBJ whole genome shotgun (WGS) entry which is preliminary data.</text>
</comment>
<dbReference type="EMBL" id="LCIZ01000034">
    <property type="protein sequence ID" value="KKT65958.1"/>
    <property type="molecule type" value="Genomic_DNA"/>
</dbReference>
<evidence type="ECO:0008006" key="5">
    <source>
        <dbReference type="Google" id="ProtNLM"/>
    </source>
</evidence>
<name>A0A0G1J3M0_9BACT</name>